<dbReference type="Pfam" id="PF12771">
    <property type="entry name" value="SusD-like_2"/>
    <property type="match status" value="1"/>
</dbReference>
<dbReference type="EMBL" id="JBBYHR010000008">
    <property type="protein sequence ID" value="MEL1245476.1"/>
    <property type="molecule type" value="Genomic_DNA"/>
</dbReference>
<dbReference type="Proteomes" id="UP001464555">
    <property type="component" value="Unassembled WGS sequence"/>
</dbReference>
<dbReference type="Gene3D" id="1.25.40.390">
    <property type="match status" value="1"/>
</dbReference>
<protein>
    <submittedName>
        <fullName evidence="1">SusD/RagB family nutrient-binding outer membrane lipoprotein</fullName>
    </submittedName>
</protein>
<sequence length="494" mass="53907">MKNINKFLILFIAGLFIASCDEKLDINTDPNYPANINASLALTSAEATLAAVAGGEFTNLGGFYAQYYTQSPSASQFENIDSYNLNTAYANTPWTQLYSGVLTDLKYVTDKSAESGDTATALMAEVLRGYTYQLLVDLFGDVPYAEALQEGNITPSVTPGEEIYADVISRIDAAIAAYEADPTESEAKLQDVIFESDMDKWVQFANTLKLRMYIRMSYTSQANPTAALALVTEGNLLTEDAKFGLFNESADKRNPFYETFLSQTGLGDVNHIASNTIHDFYVENNDPRLEAAFRASNTGTYTSIQQGTGNTFNNTAISYARPNIGPTTPVYFITASESYFLQAEALIRYSGGTGAKEKYDAGIAASFATYTADFGLTGAVATDFTNAGGAYEYQAGANVETTVRQVIIQKWAALASVNNIEAYIEATRTKFPEVVEEGSEDYAIGNRIPSAISILPGTTIPSILFYPDSEVNRNPNITQRSSITENVWWDQKPE</sequence>
<dbReference type="InterPro" id="IPR041662">
    <property type="entry name" value="SusD-like_2"/>
</dbReference>
<accession>A0ABU9HZ86</accession>
<evidence type="ECO:0000313" key="2">
    <source>
        <dbReference type="Proteomes" id="UP001464555"/>
    </source>
</evidence>
<dbReference type="SUPFAM" id="SSF48452">
    <property type="entry name" value="TPR-like"/>
    <property type="match status" value="1"/>
</dbReference>
<comment type="caution">
    <text evidence="1">The sequence shown here is derived from an EMBL/GenBank/DDBJ whole genome shotgun (WGS) entry which is preliminary data.</text>
</comment>
<dbReference type="RefSeq" id="WP_341697774.1">
    <property type="nucleotide sequence ID" value="NZ_JBBYHR010000008.1"/>
</dbReference>
<dbReference type="PROSITE" id="PS51257">
    <property type="entry name" value="PROKAR_LIPOPROTEIN"/>
    <property type="match status" value="1"/>
</dbReference>
<gene>
    <name evidence="1" type="ORF">AAEO56_14475</name>
</gene>
<name>A0ABU9HZ86_9FLAO</name>
<proteinExistence type="predicted"/>
<organism evidence="1 2">
    <name type="scientific">Flavobacterium arundinis</name>
    <dbReference type="NCBI Taxonomy" id="3139143"/>
    <lineage>
        <taxon>Bacteria</taxon>
        <taxon>Pseudomonadati</taxon>
        <taxon>Bacteroidota</taxon>
        <taxon>Flavobacteriia</taxon>
        <taxon>Flavobacteriales</taxon>
        <taxon>Flavobacteriaceae</taxon>
        <taxon>Flavobacterium</taxon>
    </lineage>
</organism>
<dbReference type="InterPro" id="IPR011990">
    <property type="entry name" value="TPR-like_helical_dom_sf"/>
</dbReference>
<keyword evidence="2" id="KW-1185">Reference proteome</keyword>
<evidence type="ECO:0000313" key="1">
    <source>
        <dbReference type="EMBL" id="MEL1245476.1"/>
    </source>
</evidence>
<keyword evidence="1" id="KW-0449">Lipoprotein</keyword>
<reference evidence="1 2" key="1">
    <citation type="submission" date="2024-04" db="EMBL/GenBank/DDBJ databases">
        <title>Flavobacterium sp. DGU11 16S ribosomal RNA gene Genome sequencing and assembly.</title>
        <authorList>
            <person name="Park S."/>
        </authorList>
    </citation>
    <scope>NUCLEOTIDE SEQUENCE [LARGE SCALE GENOMIC DNA]</scope>
    <source>
        <strain evidence="1 2">DGU11</strain>
    </source>
</reference>